<comment type="similarity">
    <text evidence="2 5">Belongs to the acyl-CoA dehydrogenase family.</text>
</comment>
<dbReference type="PANTHER" id="PTHR43884">
    <property type="entry name" value="ACYL-COA DEHYDROGENASE"/>
    <property type="match status" value="1"/>
</dbReference>
<dbReference type="RefSeq" id="WP_254572830.1">
    <property type="nucleotide sequence ID" value="NZ_CP098502.1"/>
</dbReference>
<evidence type="ECO:0000259" key="7">
    <source>
        <dbReference type="Pfam" id="PF02770"/>
    </source>
</evidence>
<feature type="domain" description="Acyl-CoA dehydrogenase/oxidase N-terminal" evidence="8">
    <location>
        <begin position="20"/>
        <end position="128"/>
    </location>
</feature>
<evidence type="ECO:0000256" key="3">
    <source>
        <dbReference type="ARBA" id="ARBA00022630"/>
    </source>
</evidence>
<dbReference type="InterPro" id="IPR046373">
    <property type="entry name" value="Acyl-CoA_Oxase/DH_mid-dom_sf"/>
</dbReference>
<accession>A0ABY5DVY1</accession>
<dbReference type="Pfam" id="PF00441">
    <property type="entry name" value="Acyl-CoA_dh_1"/>
    <property type="match status" value="1"/>
</dbReference>
<dbReference type="InterPro" id="IPR037069">
    <property type="entry name" value="AcylCoA_DH/ox_N_sf"/>
</dbReference>
<evidence type="ECO:0000256" key="1">
    <source>
        <dbReference type="ARBA" id="ARBA00001974"/>
    </source>
</evidence>
<evidence type="ECO:0000259" key="8">
    <source>
        <dbReference type="Pfam" id="PF02771"/>
    </source>
</evidence>
<organism evidence="9 10">
    <name type="scientific">Paraconexibacter antarcticus</name>
    <dbReference type="NCBI Taxonomy" id="2949664"/>
    <lineage>
        <taxon>Bacteria</taxon>
        <taxon>Bacillati</taxon>
        <taxon>Actinomycetota</taxon>
        <taxon>Thermoleophilia</taxon>
        <taxon>Solirubrobacterales</taxon>
        <taxon>Paraconexibacteraceae</taxon>
        <taxon>Paraconexibacter</taxon>
    </lineage>
</organism>
<dbReference type="Pfam" id="PF02770">
    <property type="entry name" value="Acyl-CoA_dh_M"/>
    <property type="match status" value="1"/>
</dbReference>
<evidence type="ECO:0000259" key="6">
    <source>
        <dbReference type="Pfam" id="PF00441"/>
    </source>
</evidence>
<keyword evidence="4 5" id="KW-0274">FAD</keyword>
<feature type="domain" description="Acyl-CoA dehydrogenase/oxidase C-terminal" evidence="6">
    <location>
        <begin position="237"/>
        <end position="385"/>
    </location>
</feature>
<evidence type="ECO:0000256" key="5">
    <source>
        <dbReference type="RuleBase" id="RU362125"/>
    </source>
</evidence>
<dbReference type="Gene3D" id="1.20.140.10">
    <property type="entry name" value="Butyryl-CoA Dehydrogenase, subunit A, domain 3"/>
    <property type="match status" value="1"/>
</dbReference>
<protein>
    <submittedName>
        <fullName evidence="9">Acyl-CoA dehydrogenase family protein</fullName>
    </submittedName>
</protein>
<dbReference type="InterPro" id="IPR009075">
    <property type="entry name" value="AcylCo_DH/oxidase_C"/>
</dbReference>
<dbReference type="InterPro" id="IPR036250">
    <property type="entry name" value="AcylCo_DH-like_C"/>
</dbReference>
<keyword evidence="3 5" id="KW-0285">Flavoprotein</keyword>
<gene>
    <name evidence="9" type="ORF">NBH00_08105</name>
</gene>
<evidence type="ECO:0000313" key="10">
    <source>
        <dbReference type="Proteomes" id="UP001056035"/>
    </source>
</evidence>
<dbReference type="Proteomes" id="UP001056035">
    <property type="component" value="Chromosome"/>
</dbReference>
<dbReference type="PANTHER" id="PTHR43884:SF37">
    <property type="entry name" value="ACYL-COA DEHYDROGENASE"/>
    <property type="match status" value="1"/>
</dbReference>
<evidence type="ECO:0000313" key="9">
    <source>
        <dbReference type="EMBL" id="UTI66155.1"/>
    </source>
</evidence>
<keyword evidence="10" id="KW-1185">Reference proteome</keyword>
<reference evidence="9 10" key="1">
    <citation type="submission" date="2022-06" db="EMBL/GenBank/DDBJ databases">
        <title>Paraconexibacter antarcticus.</title>
        <authorList>
            <person name="Kim C.S."/>
        </authorList>
    </citation>
    <scope>NUCLEOTIDE SEQUENCE [LARGE SCALE GENOMIC DNA]</scope>
    <source>
        <strain evidence="9 10">02-257</strain>
    </source>
</reference>
<evidence type="ECO:0000256" key="4">
    <source>
        <dbReference type="ARBA" id="ARBA00022827"/>
    </source>
</evidence>
<dbReference type="SUPFAM" id="SSF56645">
    <property type="entry name" value="Acyl-CoA dehydrogenase NM domain-like"/>
    <property type="match status" value="1"/>
</dbReference>
<name>A0ABY5DVY1_9ACTN</name>
<dbReference type="Pfam" id="PF02771">
    <property type="entry name" value="Acyl-CoA_dh_N"/>
    <property type="match status" value="1"/>
</dbReference>
<dbReference type="EMBL" id="CP098502">
    <property type="protein sequence ID" value="UTI66155.1"/>
    <property type="molecule type" value="Genomic_DNA"/>
</dbReference>
<dbReference type="Gene3D" id="1.10.540.10">
    <property type="entry name" value="Acyl-CoA dehydrogenase/oxidase, N-terminal domain"/>
    <property type="match status" value="1"/>
</dbReference>
<dbReference type="Gene3D" id="2.40.110.10">
    <property type="entry name" value="Butyryl-CoA Dehydrogenase, subunit A, domain 2"/>
    <property type="match status" value="1"/>
</dbReference>
<sequence>MPPATASTPSDVTAYPLLATDEHELFRESVRGFARSRLANGYLERAESDEFQLEVSKMLGAQGLLGLLVSPEHGGQGADEIAVGIACEELGWADFNACYLAFSAAVCGRLLDEHCAVGAEWLPRVMDGTEFVALGLTEPGTGSDAAALTTRAERVEGGWRLYGEKSSITGAAHATGAITFARTGGPGARGVTAFLVPLDESVVRQTFRDPGFRPLGRGALSFDGTFVPDDHIVGEENRGFHLVMQEFDFTRALIGLMAIGAAQRALDMTIAYTTERHAFGNPIAHYQGVSFKVAEHDTMLEAARALSYRALALRSAGRPHTKEAAMVKWWVPRLAFDAIQDCIVLHGHVAWSDELPLQQLLRDVSGMQIGDGTPQIQKLVIARHLFGREILDGSSS</sequence>
<dbReference type="InterPro" id="IPR009100">
    <property type="entry name" value="AcylCoA_DH/oxidase_NM_dom_sf"/>
</dbReference>
<comment type="cofactor">
    <cofactor evidence="1 5">
        <name>FAD</name>
        <dbReference type="ChEBI" id="CHEBI:57692"/>
    </cofactor>
</comment>
<dbReference type="InterPro" id="IPR013786">
    <property type="entry name" value="AcylCoA_DH/ox_N"/>
</dbReference>
<feature type="domain" description="Acyl-CoA oxidase/dehydrogenase middle" evidence="7">
    <location>
        <begin position="133"/>
        <end position="223"/>
    </location>
</feature>
<dbReference type="SUPFAM" id="SSF47203">
    <property type="entry name" value="Acyl-CoA dehydrogenase C-terminal domain-like"/>
    <property type="match status" value="1"/>
</dbReference>
<proteinExistence type="inferred from homology"/>
<evidence type="ECO:0000256" key="2">
    <source>
        <dbReference type="ARBA" id="ARBA00009347"/>
    </source>
</evidence>
<dbReference type="InterPro" id="IPR006091">
    <property type="entry name" value="Acyl-CoA_Oxase/DH_mid-dom"/>
</dbReference>
<keyword evidence="5" id="KW-0560">Oxidoreductase</keyword>